<keyword evidence="6" id="KW-0472">Membrane</keyword>
<dbReference type="InterPro" id="IPR036034">
    <property type="entry name" value="PDZ_sf"/>
</dbReference>
<dbReference type="PANTHER" id="PTHR43343">
    <property type="entry name" value="PEPTIDASE S12"/>
    <property type="match status" value="1"/>
</dbReference>
<protein>
    <submittedName>
        <fullName evidence="8">S1C family serine protease</fullName>
        <ecNumber evidence="8">3.4.21.-</ecNumber>
    </submittedName>
</protein>
<dbReference type="GO" id="GO:0006508">
    <property type="term" value="P:proteolysis"/>
    <property type="evidence" value="ECO:0007669"/>
    <property type="project" value="UniProtKB-KW"/>
</dbReference>
<keyword evidence="6" id="KW-1133">Transmembrane helix</keyword>
<reference evidence="9" key="1">
    <citation type="journal article" date="2019" name="Int. J. Syst. Evol. Microbiol.">
        <title>The Global Catalogue of Microorganisms (GCM) 10K type strain sequencing project: providing services to taxonomists for standard genome sequencing and annotation.</title>
        <authorList>
            <consortium name="The Broad Institute Genomics Platform"/>
            <consortium name="The Broad Institute Genome Sequencing Center for Infectious Disease"/>
            <person name="Wu L."/>
            <person name="Ma J."/>
        </authorList>
    </citation>
    <scope>NUCLEOTIDE SEQUENCE [LARGE SCALE GENOMIC DNA]</scope>
    <source>
        <strain evidence="9">CCM 8896</strain>
    </source>
</reference>
<feature type="domain" description="PDZ" evidence="7">
    <location>
        <begin position="325"/>
        <end position="413"/>
    </location>
</feature>
<dbReference type="SMART" id="SM00228">
    <property type="entry name" value="PDZ"/>
    <property type="match status" value="1"/>
</dbReference>
<evidence type="ECO:0000256" key="1">
    <source>
        <dbReference type="ARBA" id="ARBA00010541"/>
    </source>
</evidence>
<dbReference type="Pfam" id="PF13365">
    <property type="entry name" value="Trypsin_2"/>
    <property type="match status" value="1"/>
</dbReference>
<dbReference type="InterPro" id="IPR001940">
    <property type="entry name" value="Peptidase_S1C"/>
</dbReference>
<dbReference type="InterPro" id="IPR043504">
    <property type="entry name" value="Peptidase_S1_PA_chymotrypsin"/>
</dbReference>
<evidence type="ECO:0000313" key="8">
    <source>
        <dbReference type="EMBL" id="MFD1671361.1"/>
    </source>
</evidence>
<name>A0ABW4J6S2_9LACO</name>
<keyword evidence="9" id="KW-1185">Reference proteome</keyword>
<evidence type="ECO:0000256" key="6">
    <source>
        <dbReference type="SAM" id="Phobius"/>
    </source>
</evidence>
<proteinExistence type="inferred from homology"/>
<accession>A0ABW4J6S2</accession>
<sequence length="439" mass="44755">MDKKDRQSRSKSSSGLWKTAVVAVVSAVIGGGVAYGGFSLASSRDTSTSSATPALTTKKSGTTQVSNVTVKSTNQMTKSFKKVKNAVVSVVNLQKESATDSSNPFAGLFGDSDSNSNSSSSSASSSSGSLEEYGEGSGVIYTKENGKAYIVTNNHVVSGSDELQVIMSDGTKLTAKLVGADEVTDLAVLSIDADKVTTTASFGNSDSITPGEAVIAIGSPLGSDYATSVTQGIISAKSRTMPITDETTGQQTGESTVIQTDAAINPGNSGGPLVNAAGQVVGINSMKLAESNDGTTVEGMGFAIPSNEVVEIINQLVQNGSVTRPALGISVVELSQISASQQSSVLKLPSSVTTGAVVSSVTDGSAAANAGLKKYDVITALGSTKVESIAKLHTALYKYKVGDKVEITYYRDGKKATTTVTLQKASYSSSSSSSSGTEN</sequence>
<evidence type="ECO:0000256" key="5">
    <source>
        <dbReference type="SAM" id="MobiDB-lite"/>
    </source>
</evidence>
<comment type="caution">
    <text evidence="8">The sequence shown here is derived from an EMBL/GenBank/DDBJ whole genome shotgun (WGS) entry which is preliminary data.</text>
</comment>
<dbReference type="CDD" id="cd06781">
    <property type="entry name" value="cpPDZ_BsHtra-like"/>
    <property type="match status" value="1"/>
</dbReference>
<dbReference type="PANTHER" id="PTHR43343:SF3">
    <property type="entry name" value="PROTEASE DO-LIKE 8, CHLOROPLASTIC"/>
    <property type="match status" value="1"/>
</dbReference>
<dbReference type="EMBL" id="JBHTOP010000007">
    <property type="protein sequence ID" value="MFD1671361.1"/>
    <property type="molecule type" value="Genomic_DNA"/>
</dbReference>
<dbReference type="Proteomes" id="UP001597267">
    <property type="component" value="Unassembled WGS sequence"/>
</dbReference>
<feature type="compositionally biased region" description="Low complexity" evidence="5">
    <location>
        <begin position="110"/>
        <end position="129"/>
    </location>
</feature>
<evidence type="ECO:0000256" key="2">
    <source>
        <dbReference type="ARBA" id="ARBA00022670"/>
    </source>
</evidence>
<dbReference type="Pfam" id="PF13180">
    <property type="entry name" value="PDZ_2"/>
    <property type="match status" value="1"/>
</dbReference>
<keyword evidence="2 8" id="KW-0645">Protease</keyword>
<evidence type="ECO:0000256" key="4">
    <source>
        <dbReference type="ARBA" id="ARBA00022825"/>
    </source>
</evidence>
<dbReference type="InterPro" id="IPR051201">
    <property type="entry name" value="Chloro_Bact_Ser_Proteases"/>
</dbReference>
<feature type="compositionally biased region" description="Low complexity" evidence="5">
    <location>
        <begin position="42"/>
        <end position="60"/>
    </location>
</feature>
<dbReference type="SUPFAM" id="SSF50156">
    <property type="entry name" value="PDZ domain-like"/>
    <property type="match status" value="1"/>
</dbReference>
<keyword evidence="3 8" id="KW-0378">Hydrolase</keyword>
<dbReference type="RefSeq" id="WP_125715444.1">
    <property type="nucleotide sequence ID" value="NZ_JBHTOP010000007.1"/>
</dbReference>
<keyword evidence="4" id="KW-0720">Serine protease</keyword>
<dbReference type="Gene3D" id="2.40.10.10">
    <property type="entry name" value="Trypsin-like serine proteases"/>
    <property type="match status" value="2"/>
</dbReference>
<dbReference type="Gene3D" id="2.30.42.10">
    <property type="match status" value="1"/>
</dbReference>
<feature type="region of interest" description="Disordered" evidence="5">
    <location>
        <begin position="42"/>
        <end position="63"/>
    </location>
</feature>
<evidence type="ECO:0000259" key="7">
    <source>
        <dbReference type="SMART" id="SM00228"/>
    </source>
</evidence>
<feature type="transmembrane region" description="Helical" evidence="6">
    <location>
        <begin position="20"/>
        <end position="41"/>
    </location>
</feature>
<keyword evidence="6" id="KW-0812">Transmembrane</keyword>
<comment type="similarity">
    <text evidence="1">Belongs to the peptidase S1C family.</text>
</comment>
<organism evidence="8 9">
    <name type="scientific">Agrilactobacillus yilanensis</name>
    <dbReference type="NCBI Taxonomy" id="2485997"/>
    <lineage>
        <taxon>Bacteria</taxon>
        <taxon>Bacillati</taxon>
        <taxon>Bacillota</taxon>
        <taxon>Bacilli</taxon>
        <taxon>Lactobacillales</taxon>
        <taxon>Lactobacillaceae</taxon>
        <taxon>Agrilactobacillus</taxon>
    </lineage>
</organism>
<evidence type="ECO:0000256" key="3">
    <source>
        <dbReference type="ARBA" id="ARBA00022801"/>
    </source>
</evidence>
<feature type="region of interest" description="Disordered" evidence="5">
    <location>
        <begin position="99"/>
        <end position="134"/>
    </location>
</feature>
<dbReference type="GO" id="GO:0008233">
    <property type="term" value="F:peptidase activity"/>
    <property type="evidence" value="ECO:0007669"/>
    <property type="project" value="UniProtKB-KW"/>
</dbReference>
<dbReference type="InterPro" id="IPR001478">
    <property type="entry name" value="PDZ"/>
</dbReference>
<evidence type="ECO:0000313" key="9">
    <source>
        <dbReference type="Proteomes" id="UP001597267"/>
    </source>
</evidence>
<dbReference type="PRINTS" id="PR00834">
    <property type="entry name" value="PROTEASES2C"/>
</dbReference>
<gene>
    <name evidence="8" type="ORF">ACFQ5M_04555</name>
</gene>
<dbReference type="SUPFAM" id="SSF50494">
    <property type="entry name" value="Trypsin-like serine proteases"/>
    <property type="match status" value="1"/>
</dbReference>
<dbReference type="InterPro" id="IPR009003">
    <property type="entry name" value="Peptidase_S1_PA"/>
</dbReference>
<dbReference type="EC" id="3.4.21.-" evidence="8"/>